<keyword evidence="2" id="KW-0963">Cytoplasm</keyword>
<dbReference type="SUPFAM" id="SSF50249">
    <property type="entry name" value="Nucleic acid-binding proteins"/>
    <property type="match status" value="1"/>
</dbReference>
<dbReference type="EMBL" id="PFEF01000006">
    <property type="protein sequence ID" value="PJE64310.1"/>
    <property type="molecule type" value="Genomic_DNA"/>
</dbReference>
<organism evidence="5 6">
    <name type="scientific">Candidatus Ryanbacteria bacterium CG10_big_fil_rev_8_21_14_0_10_43_42</name>
    <dbReference type="NCBI Taxonomy" id="1974864"/>
    <lineage>
        <taxon>Bacteria</taxon>
        <taxon>Candidatus Ryaniibacteriota</taxon>
    </lineage>
</organism>
<dbReference type="AlphaFoldDB" id="A0A2M8KWL4"/>
<dbReference type="InterPro" id="IPR012156">
    <property type="entry name" value="Cold_shock_CspA"/>
</dbReference>
<dbReference type="PROSITE" id="PS51857">
    <property type="entry name" value="CSD_2"/>
    <property type="match status" value="1"/>
</dbReference>
<accession>A0A2M8KWL4</accession>
<evidence type="ECO:0000313" key="5">
    <source>
        <dbReference type="EMBL" id="PJE64310.1"/>
    </source>
</evidence>
<evidence type="ECO:0000313" key="6">
    <source>
        <dbReference type="Proteomes" id="UP000229098"/>
    </source>
</evidence>
<dbReference type="Gene3D" id="2.40.50.140">
    <property type="entry name" value="Nucleic acid-binding proteins"/>
    <property type="match status" value="1"/>
</dbReference>
<proteinExistence type="predicted"/>
<dbReference type="CDD" id="cd04458">
    <property type="entry name" value="CSP_CDS"/>
    <property type="match status" value="1"/>
</dbReference>
<dbReference type="Pfam" id="PF00313">
    <property type="entry name" value="CSD"/>
    <property type="match status" value="1"/>
</dbReference>
<sequence>MQQGTVARIMDKGYGFIQREGEEKDLFFHATEVKDGAFNDLREGDAVQFEVEEDSKGARAVQVSRA</sequence>
<name>A0A2M8KWL4_9BACT</name>
<dbReference type="InterPro" id="IPR002059">
    <property type="entry name" value="CSP_DNA-bd"/>
</dbReference>
<reference evidence="6" key="1">
    <citation type="submission" date="2017-09" db="EMBL/GenBank/DDBJ databases">
        <title>Depth-based differentiation of microbial function through sediment-hosted aquifers and enrichment of novel symbionts in the deep terrestrial subsurface.</title>
        <authorList>
            <person name="Probst A.J."/>
            <person name="Ladd B."/>
            <person name="Jarett J.K."/>
            <person name="Geller-Mcgrath D.E."/>
            <person name="Sieber C.M.K."/>
            <person name="Emerson J.B."/>
            <person name="Anantharaman K."/>
            <person name="Thomas B.C."/>
            <person name="Malmstrom R."/>
            <person name="Stieglmeier M."/>
            <person name="Klingl A."/>
            <person name="Woyke T."/>
            <person name="Ryan C.M."/>
            <person name="Banfield J.F."/>
        </authorList>
    </citation>
    <scope>NUCLEOTIDE SEQUENCE [LARGE SCALE GENOMIC DNA]</scope>
</reference>
<comment type="subcellular location">
    <subcellularLocation>
        <location evidence="1 3">Cytoplasm</location>
    </subcellularLocation>
</comment>
<dbReference type="InterPro" id="IPR012340">
    <property type="entry name" value="NA-bd_OB-fold"/>
</dbReference>
<evidence type="ECO:0000256" key="1">
    <source>
        <dbReference type="ARBA" id="ARBA00004496"/>
    </source>
</evidence>
<dbReference type="PIRSF" id="PIRSF002599">
    <property type="entry name" value="Cold_shock_A"/>
    <property type="match status" value="1"/>
</dbReference>
<dbReference type="GO" id="GO:0005737">
    <property type="term" value="C:cytoplasm"/>
    <property type="evidence" value="ECO:0007669"/>
    <property type="project" value="UniProtKB-SubCell"/>
</dbReference>
<dbReference type="SMART" id="SM00357">
    <property type="entry name" value="CSP"/>
    <property type="match status" value="1"/>
</dbReference>
<dbReference type="InterPro" id="IPR050181">
    <property type="entry name" value="Cold_shock_domain"/>
</dbReference>
<evidence type="ECO:0000256" key="2">
    <source>
        <dbReference type="ARBA" id="ARBA00022490"/>
    </source>
</evidence>
<dbReference type="Proteomes" id="UP000229098">
    <property type="component" value="Unassembled WGS sequence"/>
</dbReference>
<evidence type="ECO:0000259" key="4">
    <source>
        <dbReference type="PROSITE" id="PS51857"/>
    </source>
</evidence>
<dbReference type="InterPro" id="IPR019844">
    <property type="entry name" value="CSD_CS"/>
</dbReference>
<evidence type="ECO:0000256" key="3">
    <source>
        <dbReference type="RuleBase" id="RU000408"/>
    </source>
</evidence>
<dbReference type="PROSITE" id="PS00352">
    <property type="entry name" value="CSD_1"/>
    <property type="match status" value="1"/>
</dbReference>
<dbReference type="InterPro" id="IPR011129">
    <property type="entry name" value="CSD"/>
</dbReference>
<gene>
    <name evidence="5" type="ORF">COU90_02565</name>
</gene>
<comment type="caution">
    <text evidence="5">The sequence shown here is derived from an EMBL/GenBank/DDBJ whole genome shotgun (WGS) entry which is preliminary data.</text>
</comment>
<feature type="domain" description="CSD" evidence="4">
    <location>
        <begin position="1"/>
        <end position="65"/>
    </location>
</feature>
<protein>
    <submittedName>
        <fullName evidence="5">Cold-shock protein</fullName>
    </submittedName>
</protein>
<dbReference type="PANTHER" id="PTHR11544">
    <property type="entry name" value="COLD SHOCK DOMAIN CONTAINING PROTEINS"/>
    <property type="match status" value="1"/>
</dbReference>
<dbReference type="GO" id="GO:0003676">
    <property type="term" value="F:nucleic acid binding"/>
    <property type="evidence" value="ECO:0007669"/>
    <property type="project" value="InterPro"/>
</dbReference>
<dbReference type="PRINTS" id="PR00050">
    <property type="entry name" value="COLDSHOCK"/>
</dbReference>